<feature type="compositionally biased region" description="Acidic residues" evidence="11">
    <location>
        <begin position="44"/>
        <end position="54"/>
    </location>
</feature>
<feature type="coiled-coil region" evidence="10">
    <location>
        <begin position="402"/>
        <end position="429"/>
    </location>
</feature>
<comment type="function">
    <text evidence="1">Involved in pre-mRNA splicing.</text>
</comment>
<evidence type="ECO:0000256" key="1">
    <source>
        <dbReference type="ARBA" id="ARBA00003777"/>
    </source>
</evidence>
<evidence type="ECO:0000256" key="7">
    <source>
        <dbReference type="ARBA" id="ARBA00038019"/>
    </source>
</evidence>
<dbReference type="Proteomes" id="UP000001645">
    <property type="component" value="Chromosome 5"/>
</dbReference>
<keyword evidence="5" id="KW-0508">mRNA splicing</keyword>
<dbReference type="SMART" id="SM00386">
    <property type="entry name" value="HAT"/>
    <property type="match status" value="6"/>
</dbReference>
<keyword evidence="10" id="KW-0175">Coiled coil</keyword>
<evidence type="ECO:0000313" key="13">
    <source>
        <dbReference type="Proteomes" id="UP000001645"/>
    </source>
</evidence>
<dbReference type="PANTHER" id="PTHR17204:SF5">
    <property type="entry name" value="PRE-MRNA-PROCESSING FACTOR 39"/>
    <property type="match status" value="1"/>
</dbReference>
<comment type="subcellular location">
    <subcellularLocation>
        <location evidence="2">Nucleus</location>
    </subcellularLocation>
</comment>
<evidence type="ECO:0000256" key="5">
    <source>
        <dbReference type="ARBA" id="ARBA00023187"/>
    </source>
</evidence>
<dbReference type="Pfam" id="PF23241">
    <property type="entry name" value="HAT_PRP39_C"/>
    <property type="match status" value="1"/>
</dbReference>
<dbReference type="SUPFAM" id="SSF48452">
    <property type="entry name" value="TPR-like"/>
    <property type="match status" value="1"/>
</dbReference>
<dbReference type="GeneTree" id="ENSGT00390000005033"/>
<dbReference type="InterPro" id="IPR003107">
    <property type="entry name" value="HAT"/>
</dbReference>
<reference evidence="12" key="2">
    <citation type="submission" date="2025-08" db="UniProtKB">
        <authorList>
            <consortium name="Ensembl"/>
        </authorList>
    </citation>
    <scope>IDENTIFICATION</scope>
</reference>
<evidence type="ECO:0000256" key="2">
    <source>
        <dbReference type="ARBA" id="ARBA00004123"/>
    </source>
</evidence>
<dbReference type="Gene3D" id="1.25.40.10">
    <property type="entry name" value="Tetratricopeptide repeat domain"/>
    <property type="match status" value="2"/>
</dbReference>
<evidence type="ECO:0000313" key="12">
    <source>
        <dbReference type="Ensembl" id="ENSMGAP00000026010.1"/>
    </source>
</evidence>
<dbReference type="GO" id="GO:0005685">
    <property type="term" value="C:U1 snRNP"/>
    <property type="evidence" value="ECO:0007669"/>
    <property type="project" value="TreeGrafter"/>
</dbReference>
<keyword evidence="6" id="KW-0539">Nucleus</keyword>
<dbReference type="AlphaFoldDB" id="A0A803Y2L3"/>
<name>A0A803Y2L3_MELGA</name>
<dbReference type="GO" id="GO:0030627">
    <property type="term" value="F:pre-mRNA 5'-splice site binding"/>
    <property type="evidence" value="ECO:0007669"/>
    <property type="project" value="TreeGrafter"/>
</dbReference>
<evidence type="ECO:0000256" key="6">
    <source>
        <dbReference type="ARBA" id="ARBA00023242"/>
    </source>
</evidence>
<evidence type="ECO:0000256" key="11">
    <source>
        <dbReference type="SAM" id="MobiDB-lite"/>
    </source>
</evidence>
<dbReference type="PANTHER" id="PTHR17204">
    <property type="entry name" value="PRE-MRNA PROCESSING PROTEIN PRP39-RELATED"/>
    <property type="match status" value="1"/>
</dbReference>
<keyword evidence="13" id="KW-1185">Reference proteome</keyword>
<accession>A0A803Y2L3</accession>
<dbReference type="OrthoDB" id="10265668at2759"/>
<dbReference type="GO" id="GO:0000395">
    <property type="term" value="P:mRNA 5'-splice site recognition"/>
    <property type="evidence" value="ECO:0007669"/>
    <property type="project" value="TreeGrafter"/>
</dbReference>
<dbReference type="Bgee" id="ENSMGAG00000013823">
    <property type="expression patterns" value="Expressed in thymus and 17 other cell types or tissues"/>
</dbReference>
<reference evidence="12 13" key="1">
    <citation type="journal article" date="2010" name="PLoS Biol.">
        <title>Multi-platform next-generation sequencing of the domestic turkey (Meleagris gallopavo): genome assembly and analysis.</title>
        <authorList>
            <person name="Dalloul R.A."/>
            <person name="Long J.A."/>
            <person name="Zimin A.V."/>
            <person name="Aslam L."/>
            <person name="Beal K."/>
            <person name="Blomberg L.A."/>
            <person name="Bouffard P."/>
            <person name="Burt D.W."/>
            <person name="Crasta O."/>
            <person name="Crooijmans R.P."/>
            <person name="Cooper K."/>
            <person name="Coulombe R.A."/>
            <person name="De S."/>
            <person name="Delany M.E."/>
            <person name="Dodgson J.B."/>
            <person name="Dong J.J."/>
            <person name="Evans C."/>
            <person name="Frederickson K.M."/>
            <person name="Flicek P."/>
            <person name="Florea L."/>
            <person name="Folkerts O."/>
            <person name="Groenen M.A."/>
            <person name="Harkins T.T."/>
            <person name="Herrero J."/>
            <person name="Hoffmann S."/>
            <person name="Megens H.J."/>
            <person name="Jiang A."/>
            <person name="de Jong P."/>
            <person name="Kaiser P."/>
            <person name="Kim H."/>
            <person name="Kim K.W."/>
            <person name="Kim S."/>
            <person name="Langenberger D."/>
            <person name="Lee M.K."/>
            <person name="Lee T."/>
            <person name="Mane S."/>
            <person name="Marcais G."/>
            <person name="Marz M."/>
            <person name="McElroy A.P."/>
            <person name="Modise T."/>
            <person name="Nefedov M."/>
            <person name="Notredame C."/>
            <person name="Paton I.R."/>
            <person name="Payne W.S."/>
            <person name="Pertea G."/>
            <person name="Prickett D."/>
            <person name="Puiu D."/>
            <person name="Qioa D."/>
            <person name="Raineri E."/>
            <person name="Ruffier M."/>
            <person name="Salzberg S.L."/>
            <person name="Schatz M.C."/>
            <person name="Scheuring C."/>
            <person name="Schmidt C.J."/>
            <person name="Schroeder S."/>
            <person name="Searle S.M."/>
            <person name="Smith E.J."/>
            <person name="Smith J."/>
            <person name="Sonstegard T.S."/>
            <person name="Stadler P.F."/>
            <person name="Tafer H."/>
            <person name="Tu Z.J."/>
            <person name="Van Tassell C.P."/>
            <person name="Vilella A.J."/>
            <person name="Williams K.P."/>
            <person name="Yorke J.A."/>
            <person name="Zhang L."/>
            <person name="Zhang H.B."/>
            <person name="Zhang X."/>
            <person name="Zhang Y."/>
            <person name="Reed K.M."/>
        </authorList>
    </citation>
    <scope>NUCLEOTIDE SEQUENCE [LARGE SCALE GENOMIC DNA]</scope>
</reference>
<proteinExistence type="inferred from homology"/>
<dbReference type="InterPro" id="IPR059164">
    <property type="entry name" value="HAT_PRP39_C"/>
</dbReference>
<dbReference type="FunFam" id="1.25.40.10:FF:000091">
    <property type="entry name" value="Pre-mRNA-processing factor 39"/>
    <property type="match status" value="1"/>
</dbReference>
<reference evidence="12" key="3">
    <citation type="submission" date="2025-09" db="UniProtKB">
        <authorList>
            <consortium name="Ensembl"/>
        </authorList>
    </citation>
    <scope>IDENTIFICATION</scope>
</reference>
<comment type="similarity">
    <text evidence="7">Belongs to the PRP39 family.</text>
</comment>
<evidence type="ECO:0000256" key="9">
    <source>
        <dbReference type="ARBA" id="ARBA00080852"/>
    </source>
</evidence>
<dbReference type="GO" id="GO:0000243">
    <property type="term" value="C:commitment complex"/>
    <property type="evidence" value="ECO:0007669"/>
    <property type="project" value="TreeGrafter"/>
</dbReference>
<sequence>MGSDVSDLKAGRAVIRTAWRTQLCRTQIIQRRRRQQQHRLSPDLNEDNTQEEGEIPNIGSLQTTDIEAGFPPDFDKFWKVVEDNPQDFTGWVYLLQYVEQENHLPAARKAFDKFFTHYPYCYGYWKKYADLEKRHDNIKQSDEVYRRGLQAIPLSVDLWIHYINFLKDTLDPDDPEANSTIRGAYEHAVLAAGTDFRSDRLWEMYINWEDEQGNLREVTSIYDRILGIPTQLYSHHFQRFKDHVQNNLPRDLLTSEQFVQLRRELASVNGHAGGDASAGDDLPSGTEDITDPAKLITEIENMRHRIIEIHQEMFNHNEHEVSKRWTFEEGYAKYMENHSIEGVRHVYSRACTIHLPKKPMVHMLWAAFEEQQGNIDEARRILKTFEECILGLAMVRLRRVSLERRHGNMEEAERLLEEAVRNAKSVSESSFYAIKLARHLFKVQKNLPKARKVLSDAIEIDKENTKLYLNLLEMEYCGDLTQNEENILSCFDKAVNGSLSIKMRVTFSQRKVEFLEDFGSDVNKLLDAYDEHQALLKEQDTLKRRAENGAEEPDEKKMLTDEQTMASAQMMDGDMQVNQAAYNYNAWYQYNYQNAWNYGQYYSPST</sequence>
<dbReference type="GO" id="GO:0071004">
    <property type="term" value="C:U2-type prespliceosome"/>
    <property type="evidence" value="ECO:0007669"/>
    <property type="project" value="TreeGrafter"/>
</dbReference>
<dbReference type="Pfam" id="PF23240">
    <property type="entry name" value="HAT_PRP39_N"/>
    <property type="match status" value="1"/>
</dbReference>
<evidence type="ECO:0000256" key="10">
    <source>
        <dbReference type="SAM" id="Coils"/>
    </source>
</evidence>
<dbReference type="FunFam" id="1.25.40.10:FF:000063">
    <property type="entry name" value="Pre-mRNA processing factor 39"/>
    <property type="match status" value="1"/>
</dbReference>
<organism evidence="12 13">
    <name type="scientific">Meleagris gallopavo</name>
    <name type="common">Wild turkey</name>
    <dbReference type="NCBI Taxonomy" id="9103"/>
    <lineage>
        <taxon>Eukaryota</taxon>
        <taxon>Metazoa</taxon>
        <taxon>Chordata</taxon>
        <taxon>Craniata</taxon>
        <taxon>Vertebrata</taxon>
        <taxon>Euteleostomi</taxon>
        <taxon>Archelosauria</taxon>
        <taxon>Archosauria</taxon>
        <taxon>Dinosauria</taxon>
        <taxon>Saurischia</taxon>
        <taxon>Theropoda</taxon>
        <taxon>Coelurosauria</taxon>
        <taxon>Aves</taxon>
        <taxon>Neognathae</taxon>
        <taxon>Galloanserae</taxon>
        <taxon>Galliformes</taxon>
        <taxon>Phasianidae</taxon>
        <taxon>Meleagridinae</taxon>
        <taxon>Meleagris</taxon>
    </lineage>
</organism>
<keyword evidence="3" id="KW-0507">mRNA processing</keyword>
<evidence type="ECO:0000256" key="8">
    <source>
        <dbReference type="ARBA" id="ARBA00067962"/>
    </source>
</evidence>
<gene>
    <name evidence="12" type="primary">PRPF39</name>
</gene>
<evidence type="ECO:0000256" key="4">
    <source>
        <dbReference type="ARBA" id="ARBA00022737"/>
    </source>
</evidence>
<keyword evidence="4" id="KW-0677">Repeat</keyword>
<protein>
    <recommendedName>
        <fullName evidence="8">Pre-mRNA-processing factor 39</fullName>
    </recommendedName>
    <alternativeName>
        <fullName evidence="9">PRP39 homolog</fullName>
    </alternativeName>
</protein>
<evidence type="ECO:0000256" key="3">
    <source>
        <dbReference type="ARBA" id="ARBA00022664"/>
    </source>
</evidence>
<feature type="region of interest" description="Disordered" evidence="11">
    <location>
        <begin position="34"/>
        <end position="55"/>
    </location>
</feature>
<dbReference type="Ensembl" id="ENSMGAT00000028758.1">
    <property type="protein sequence ID" value="ENSMGAP00000026010.1"/>
    <property type="gene ID" value="ENSMGAG00000013823.3"/>
</dbReference>
<dbReference type="InterPro" id="IPR011990">
    <property type="entry name" value="TPR-like_helical_dom_sf"/>
</dbReference>